<organism evidence="2 3">
    <name type="scientific">Citrifermentans bremense</name>
    <dbReference type="NCBI Taxonomy" id="60035"/>
    <lineage>
        <taxon>Bacteria</taxon>
        <taxon>Pseudomonadati</taxon>
        <taxon>Thermodesulfobacteriota</taxon>
        <taxon>Desulfuromonadia</taxon>
        <taxon>Geobacterales</taxon>
        <taxon>Geobacteraceae</taxon>
        <taxon>Citrifermentans</taxon>
    </lineage>
</organism>
<dbReference type="KEGG" id="gbn:GEOBRER4_07740"/>
<sequence length="101" mass="10908">MRKAMVMALAALCCGASPAGAGQGWYTGDARCVPPRDDGHYSAPYDPLEHPGEFPTFPGADKPGWFCSYQREDGVIVQFGNSQTPQQQWLAVWSSGANDLD</sequence>
<dbReference type="Proteomes" id="UP000515472">
    <property type="component" value="Chromosome"/>
</dbReference>
<gene>
    <name evidence="2" type="ORF">GEOBRER4_n0802</name>
</gene>
<keyword evidence="3" id="KW-1185">Reference proteome</keyword>
<reference evidence="2 3" key="1">
    <citation type="submission" date="2020-06" db="EMBL/GenBank/DDBJ databases">
        <title>Interaction of electrochemicaly active bacteria, Geobacter bremensis R4 on different carbon anode.</title>
        <authorList>
            <person name="Meng L."/>
            <person name="Yoshida N."/>
        </authorList>
    </citation>
    <scope>NUCLEOTIDE SEQUENCE [LARGE SCALE GENOMIC DNA]</scope>
    <source>
        <strain evidence="2 3">R4</strain>
    </source>
</reference>
<feature type="chain" id="PRO_5028235591" description="Secreted protein" evidence="1">
    <location>
        <begin position="22"/>
        <end position="101"/>
    </location>
</feature>
<evidence type="ECO:0000256" key="1">
    <source>
        <dbReference type="SAM" id="SignalP"/>
    </source>
</evidence>
<evidence type="ECO:0000313" key="3">
    <source>
        <dbReference type="Proteomes" id="UP000515472"/>
    </source>
</evidence>
<proteinExistence type="predicted"/>
<evidence type="ECO:0008006" key="4">
    <source>
        <dbReference type="Google" id="ProtNLM"/>
    </source>
</evidence>
<feature type="signal peptide" evidence="1">
    <location>
        <begin position="1"/>
        <end position="21"/>
    </location>
</feature>
<protein>
    <recommendedName>
        <fullName evidence="4">Secreted protein</fullName>
    </recommendedName>
</protein>
<dbReference type="RefSeq" id="WP_185244311.1">
    <property type="nucleotide sequence ID" value="NZ_AP023213.1"/>
</dbReference>
<name>A0A6S6M327_9BACT</name>
<keyword evidence="1" id="KW-0732">Signal</keyword>
<dbReference type="EMBL" id="AP023213">
    <property type="protein sequence ID" value="BCG46024.1"/>
    <property type="molecule type" value="Genomic_DNA"/>
</dbReference>
<evidence type="ECO:0000313" key="2">
    <source>
        <dbReference type="EMBL" id="BCG46024.1"/>
    </source>
</evidence>
<dbReference type="AlphaFoldDB" id="A0A6S6M327"/>
<accession>A0A6S6M327</accession>